<gene>
    <name evidence="1" type="ORF">AS202_17945</name>
</gene>
<evidence type="ECO:0000313" key="1">
    <source>
        <dbReference type="EMBL" id="ALU27912.1"/>
    </source>
</evidence>
<dbReference type="eggNOG" id="COG4935">
    <property type="taxonomic scope" value="Bacteria"/>
</dbReference>
<organism evidence="1 2">
    <name type="scientific">Myroides odoratimimus</name>
    <dbReference type="NCBI Taxonomy" id="76832"/>
    <lineage>
        <taxon>Bacteria</taxon>
        <taxon>Pseudomonadati</taxon>
        <taxon>Bacteroidota</taxon>
        <taxon>Flavobacteriia</taxon>
        <taxon>Flavobacteriales</taxon>
        <taxon>Flavobacteriaceae</taxon>
        <taxon>Myroides</taxon>
    </lineage>
</organism>
<dbReference type="Pfam" id="PF13585">
    <property type="entry name" value="CHU_C"/>
    <property type="match status" value="1"/>
</dbReference>
<dbReference type="RefSeq" id="WP_006258210.1">
    <property type="nucleotide sequence ID" value="NZ_BCMQ01000016.1"/>
</dbReference>
<dbReference type="AlphaFoldDB" id="A0A0S7EH03"/>
<dbReference type="KEGG" id="mod:AS202_17945"/>
<dbReference type="InterPro" id="IPR026341">
    <property type="entry name" value="T9SS_type_B"/>
</dbReference>
<protein>
    <submittedName>
        <fullName evidence="1">Uncharacterized protein</fullName>
    </submittedName>
</protein>
<name>A0A0S7EH03_9FLAO</name>
<dbReference type="eggNOG" id="COG2304">
    <property type="taxonomic scope" value="Bacteria"/>
</dbReference>
<dbReference type="EMBL" id="CP013690">
    <property type="protein sequence ID" value="ALU27912.1"/>
    <property type="molecule type" value="Genomic_DNA"/>
</dbReference>
<proteinExistence type="predicted"/>
<reference evidence="1 2" key="1">
    <citation type="journal article" date="2016" name="J. Zhejiang Univ. Sci. B">
        <title>Antibiotic resistance mechanisms of Myroides sp.</title>
        <authorList>
            <person name="Hu S."/>
            <person name="Yuan S."/>
            <person name="Qu H."/>
            <person name="Jiang T."/>
            <person name="Zhou Y."/>
            <person name="Wang M."/>
            <person name="Ming D."/>
        </authorList>
    </citation>
    <scope>NUCLEOTIDE SEQUENCE [LARGE SCALE GENOMIC DNA]</scope>
    <source>
        <strain evidence="1 2">PR63039</strain>
    </source>
</reference>
<sequence length="426" mass="47448">MKKKNISLIILGLVPCIASAQTVNEGILSVMPGTEMGTVAEFINEKKGDFTNDGTVYFFNNFTNEGIYSISKNAKTGKVVFSRYENETGVQTISGNSFTEFYDVVLNNPQTAGAFDLKTNIDVYGTMDFQDGIVKVDSTLNATTGLSKGMISFQKGAKAINVSDKSFADGEIEKIGNDEFMFPQGNKGNFRYAKISAPKSDKSVYVSRYIYDDKQFFESHSNKSGVINLLNTKEFWLVDKGNNTEGDVLLTLSWSENTTLKEMLLNPEKDLHIIRWDSHNLIWVDEGGVVDIANKEVTTATAVNGYGFFTLGTVNTDVMLDGDVVVYNAVSPNGDGKNDYFIIDNITRYPNNKVQIFNRWGAKVYETTNYDSNGNVFKGYSEGRGTMNKNAKLPTGTYFYVLTYEYSDARGARIIKKQGYLHLENE</sequence>
<dbReference type="Proteomes" id="UP000069030">
    <property type="component" value="Chromosome"/>
</dbReference>
<evidence type="ECO:0000313" key="2">
    <source>
        <dbReference type="Proteomes" id="UP000069030"/>
    </source>
</evidence>
<accession>A0A0S7EH03</accession>
<dbReference type="NCBIfam" id="TIGR04131">
    <property type="entry name" value="Bac_Flav_CTERM"/>
    <property type="match status" value="1"/>
</dbReference>